<dbReference type="PANTHER" id="PTHR30509:SF9">
    <property type="entry name" value="MULTIDRUG RESISTANCE PROTEIN MDTO"/>
    <property type="match status" value="1"/>
</dbReference>
<dbReference type="Proteomes" id="UP000269692">
    <property type="component" value="Unassembled WGS sequence"/>
</dbReference>
<evidence type="ECO:0000256" key="7">
    <source>
        <dbReference type="SAM" id="Phobius"/>
    </source>
</evidence>
<evidence type="ECO:0000256" key="2">
    <source>
        <dbReference type="ARBA" id="ARBA00022475"/>
    </source>
</evidence>
<keyword evidence="10" id="KW-1185">Reference proteome</keyword>
<dbReference type="EMBL" id="RCTF01000020">
    <property type="protein sequence ID" value="RLP74189.1"/>
    <property type="molecule type" value="Genomic_DNA"/>
</dbReference>
<evidence type="ECO:0000259" key="8">
    <source>
        <dbReference type="Pfam" id="PF13515"/>
    </source>
</evidence>
<keyword evidence="4 7" id="KW-1133">Transmembrane helix</keyword>
<evidence type="ECO:0000313" key="10">
    <source>
        <dbReference type="Proteomes" id="UP000269692"/>
    </source>
</evidence>
<evidence type="ECO:0000256" key="3">
    <source>
        <dbReference type="ARBA" id="ARBA00022692"/>
    </source>
</evidence>
<evidence type="ECO:0000256" key="5">
    <source>
        <dbReference type="ARBA" id="ARBA00023136"/>
    </source>
</evidence>
<protein>
    <recommendedName>
        <fullName evidence="8">Integral membrane bound transporter domain-containing protein</fullName>
    </recommendedName>
</protein>
<name>A0A3L7A1T7_9HYPH</name>
<feature type="transmembrane region" description="Helical" evidence="7">
    <location>
        <begin position="89"/>
        <end position="118"/>
    </location>
</feature>
<feature type="domain" description="Integral membrane bound transporter" evidence="8">
    <location>
        <begin position="47"/>
        <end position="170"/>
    </location>
</feature>
<evidence type="ECO:0000256" key="1">
    <source>
        <dbReference type="ARBA" id="ARBA00004651"/>
    </source>
</evidence>
<dbReference type="PANTHER" id="PTHR30509">
    <property type="entry name" value="P-HYDROXYBENZOIC ACID EFFLUX PUMP SUBUNIT-RELATED"/>
    <property type="match status" value="1"/>
</dbReference>
<organism evidence="9 10">
    <name type="scientific">Xanthobacter tagetidis</name>
    <dbReference type="NCBI Taxonomy" id="60216"/>
    <lineage>
        <taxon>Bacteria</taxon>
        <taxon>Pseudomonadati</taxon>
        <taxon>Pseudomonadota</taxon>
        <taxon>Alphaproteobacteria</taxon>
        <taxon>Hyphomicrobiales</taxon>
        <taxon>Xanthobacteraceae</taxon>
        <taxon>Xanthobacter</taxon>
    </lineage>
</organism>
<feature type="transmembrane region" description="Helical" evidence="7">
    <location>
        <begin position="36"/>
        <end position="54"/>
    </location>
</feature>
<feature type="transmembrane region" description="Helical" evidence="7">
    <location>
        <begin position="60"/>
        <end position="82"/>
    </location>
</feature>
<gene>
    <name evidence="9" type="ORF">D9R14_19195</name>
</gene>
<dbReference type="AlphaFoldDB" id="A0A3L7A1T7"/>
<keyword evidence="3 7" id="KW-0812">Transmembrane</keyword>
<keyword evidence="2" id="KW-1003">Cell membrane</keyword>
<accession>A0A3L7A1T7</accession>
<dbReference type="RefSeq" id="WP_121624969.1">
    <property type="nucleotide sequence ID" value="NZ_JACIIW010000007.1"/>
</dbReference>
<dbReference type="GO" id="GO:0005886">
    <property type="term" value="C:plasma membrane"/>
    <property type="evidence" value="ECO:0007669"/>
    <property type="project" value="UniProtKB-SubCell"/>
</dbReference>
<dbReference type="OrthoDB" id="8439436at2"/>
<evidence type="ECO:0000256" key="4">
    <source>
        <dbReference type="ARBA" id="ARBA00022989"/>
    </source>
</evidence>
<comment type="similarity">
    <text evidence="6">Belongs to the YccS/YhfK family.</text>
</comment>
<dbReference type="InterPro" id="IPR049453">
    <property type="entry name" value="Memb_transporter_dom"/>
</dbReference>
<evidence type="ECO:0000313" key="9">
    <source>
        <dbReference type="EMBL" id="RLP74189.1"/>
    </source>
</evidence>
<sequence length="381" mass="38835">MSASTPSPDPGGPAAPPPSRLPGWVGGLVGWKHLKLGLRATIAAVAAYGLAYGLALPNGYWAVLTAILVVQSTIGASLSVALDRALGTVVGGVIGVAAADLVGPSVPLTFLALAIGVLLTSTLAARYASFKLAPVTVGIVLLSDPTHAEPLLSGLHRVMEITIGGVVGVACAILILPERALVSLFPHCATALRLSARLLELGRDGLLGRGLDPAALDRLNAGARKALRAADARVADARAERVGRLASHADPAPVVRTCRRLWHSVIILLRGADRPLAEPLASRMAPHLDAAVTTLRAHMEALAARLDGGDLGDFGATVAAARSAVAALEAEAERLNAEGALDAASGETLAALFAAVSACTHVEENLEDLAARLDEVTGADD</sequence>
<keyword evidence="5 7" id="KW-0472">Membrane</keyword>
<comment type="subcellular location">
    <subcellularLocation>
        <location evidence="1">Cell membrane</location>
        <topology evidence="1">Multi-pass membrane protein</topology>
    </subcellularLocation>
</comment>
<reference evidence="9 10" key="1">
    <citation type="submission" date="2018-10" db="EMBL/GenBank/DDBJ databases">
        <title>Xanthobacter tagetidis genome sequencing and assembly.</title>
        <authorList>
            <person name="Maclea K.S."/>
            <person name="Goen A.E."/>
            <person name="Fatima S.A."/>
        </authorList>
    </citation>
    <scope>NUCLEOTIDE SEQUENCE [LARGE SCALE GENOMIC DNA]</scope>
    <source>
        <strain evidence="9 10">ATCC 700314</strain>
    </source>
</reference>
<comment type="caution">
    <text evidence="9">The sequence shown here is derived from an EMBL/GenBank/DDBJ whole genome shotgun (WGS) entry which is preliminary data.</text>
</comment>
<proteinExistence type="inferred from homology"/>
<evidence type="ECO:0000256" key="6">
    <source>
        <dbReference type="ARBA" id="ARBA00043993"/>
    </source>
</evidence>
<dbReference type="Pfam" id="PF13515">
    <property type="entry name" value="FUSC_2"/>
    <property type="match status" value="1"/>
</dbReference>
<feature type="transmembrane region" description="Helical" evidence="7">
    <location>
        <begin position="154"/>
        <end position="176"/>
    </location>
</feature>